<dbReference type="PRINTS" id="PR00344">
    <property type="entry name" value="BCTRLSENSOR"/>
</dbReference>
<dbReference type="SUPFAM" id="SSF55874">
    <property type="entry name" value="ATPase domain of HSP90 chaperone/DNA topoisomerase II/histidine kinase"/>
    <property type="match status" value="1"/>
</dbReference>
<name>A0A2T3NEN6_9GAMM</name>
<evidence type="ECO:0000256" key="5">
    <source>
        <dbReference type="ARBA" id="ARBA00022553"/>
    </source>
</evidence>
<dbReference type="SUPFAM" id="SSF52172">
    <property type="entry name" value="CheY-like"/>
    <property type="match status" value="1"/>
</dbReference>
<dbReference type="GO" id="GO:0000155">
    <property type="term" value="F:phosphorelay sensor kinase activity"/>
    <property type="evidence" value="ECO:0007669"/>
    <property type="project" value="InterPro"/>
</dbReference>
<dbReference type="GO" id="GO:0005524">
    <property type="term" value="F:ATP binding"/>
    <property type="evidence" value="ECO:0007669"/>
    <property type="project" value="UniProtKB-KW"/>
</dbReference>
<comment type="caution">
    <text evidence="19">The sequence shown here is derived from an EMBL/GenBank/DDBJ whole genome shotgun (WGS) entry which is preliminary data.</text>
</comment>
<dbReference type="SMART" id="SM00448">
    <property type="entry name" value="REC"/>
    <property type="match status" value="1"/>
</dbReference>
<dbReference type="InterPro" id="IPR036890">
    <property type="entry name" value="HATPase_C_sf"/>
</dbReference>
<keyword evidence="6" id="KW-0812">Transmembrane</keyword>
<dbReference type="InterPro" id="IPR001789">
    <property type="entry name" value="Sig_transdc_resp-reg_receiver"/>
</dbReference>
<dbReference type="PANTHER" id="PTHR45339:SF1">
    <property type="entry name" value="HYBRID SIGNAL TRANSDUCTION HISTIDINE KINASE J"/>
    <property type="match status" value="1"/>
</dbReference>
<dbReference type="CDD" id="cd17546">
    <property type="entry name" value="REC_hyHK_CKI1_RcsC-like"/>
    <property type="match status" value="1"/>
</dbReference>
<dbReference type="EMBL" id="PYMB01000004">
    <property type="protein sequence ID" value="PSW12812.1"/>
    <property type="molecule type" value="Genomic_DNA"/>
</dbReference>
<accession>A0A2T3NEN6</accession>
<feature type="domain" description="Response regulatory" evidence="17">
    <location>
        <begin position="1103"/>
        <end position="1255"/>
    </location>
</feature>
<dbReference type="InterPro" id="IPR036641">
    <property type="entry name" value="HPT_dom_sf"/>
</dbReference>
<dbReference type="SUPFAM" id="SSF53850">
    <property type="entry name" value="Periplasmic binding protein-like II"/>
    <property type="match status" value="2"/>
</dbReference>
<dbReference type="PROSITE" id="PS50894">
    <property type="entry name" value="HPT"/>
    <property type="match status" value="1"/>
</dbReference>
<protein>
    <recommendedName>
        <fullName evidence="3">histidine kinase</fullName>
        <ecNumber evidence="3">2.7.13.3</ecNumber>
    </recommendedName>
</protein>
<keyword evidence="11" id="KW-0472">Membrane</keyword>
<dbReference type="SUPFAM" id="SSF47226">
    <property type="entry name" value="Histidine-containing phosphotransfer domain, HPT domain"/>
    <property type="match status" value="1"/>
</dbReference>
<dbReference type="FunFam" id="3.30.565.10:FF:000010">
    <property type="entry name" value="Sensor histidine kinase RcsC"/>
    <property type="match status" value="1"/>
</dbReference>
<evidence type="ECO:0000256" key="8">
    <source>
        <dbReference type="ARBA" id="ARBA00022840"/>
    </source>
</evidence>
<evidence type="ECO:0000313" key="20">
    <source>
        <dbReference type="Proteomes" id="UP000241346"/>
    </source>
</evidence>
<dbReference type="SMART" id="SM00062">
    <property type="entry name" value="PBPb"/>
    <property type="match status" value="2"/>
</dbReference>
<dbReference type="InterPro" id="IPR035965">
    <property type="entry name" value="PAS-like_dom_sf"/>
</dbReference>
<feature type="signal peptide" evidence="15">
    <location>
        <begin position="1"/>
        <end position="28"/>
    </location>
</feature>
<dbReference type="Gene3D" id="3.30.565.10">
    <property type="entry name" value="Histidine kinase-like ATPase, C-terminal domain"/>
    <property type="match status" value="1"/>
</dbReference>
<evidence type="ECO:0000256" key="12">
    <source>
        <dbReference type="PROSITE-ProRule" id="PRU00110"/>
    </source>
</evidence>
<dbReference type="InterPro" id="IPR001638">
    <property type="entry name" value="Solute-binding_3/MltF_N"/>
</dbReference>
<comment type="catalytic activity">
    <reaction evidence="1">
        <text>ATP + protein L-histidine = ADP + protein N-phospho-L-histidine.</text>
        <dbReference type="EC" id="2.7.13.3"/>
    </reaction>
</comment>
<keyword evidence="4" id="KW-1003">Cell membrane</keyword>
<keyword evidence="14" id="KW-0175">Coiled coil</keyword>
<dbReference type="Pfam" id="PF02518">
    <property type="entry name" value="HATPase_c"/>
    <property type="match status" value="1"/>
</dbReference>
<reference evidence="19 20" key="1">
    <citation type="submission" date="2018-03" db="EMBL/GenBank/DDBJ databases">
        <title>Whole genome sequencing of Histamine producing bacteria.</title>
        <authorList>
            <person name="Butler K."/>
        </authorList>
    </citation>
    <scope>NUCLEOTIDE SEQUENCE [LARGE SCALE GENOMIC DNA]</scope>
    <source>
        <strain evidence="19 20">DSM 19138</strain>
    </source>
</reference>
<dbReference type="GO" id="GO:0005886">
    <property type="term" value="C:plasma membrane"/>
    <property type="evidence" value="ECO:0007669"/>
    <property type="project" value="UniProtKB-SubCell"/>
</dbReference>
<organism evidence="19 20">
    <name type="scientific">Photobacterium rosenbergii</name>
    <dbReference type="NCBI Taxonomy" id="294936"/>
    <lineage>
        <taxon>Bacteria</taxon>
        <taxon>Pseudomonadati</taxon>
        <taxon>Pseudomonadota</taxon>
        <taxon>Gammaproteobacteria</taxon>
        <taxon>Vibrionales</taxon>
        <taxon>Vibrionaceae</taxon>
        <taxon>Photobacterium</taxon>
    </lineage>
</organism>
<dbReference type="Gene3D" id="3.40.190.10">
    <property type="entry name" value="Periplasmic binding protein-like II"/>
    <property type="match status" value="4"/>
</dbReference>
<dbReference type="InterPro" id="IPR003594">
    <property type="entry name" value="HATPase_dom"/>
</dbReference>
<evidence type="ECO:0000256" key="15">
    <source>
        <dbReference type="SAM" id="SignalP"/>
    </source>
</evidence>
<evidence type="ECO:0000259" key="17">
    <source>
        <dbReference type="PROSITE" id="PS50110"/>
    </source>
</evidence>
<evidence type="ECO:0000256" key="10">
    <source>
        <dbReference type="ARBA" id="ARBA00023012"/>
    </source>
</evidence>
<sequence>MQPRTLARYFSFFLLACWVALTSLSTVASQEPTIPQKTQVRVGFPGFNLPPYIFVSPALEQNITAEGYVASPDSYSGLLMDVLKQVSHHAEFDYQVVFYPTFEEVTNAFKAGELDLLAGVTSTSNRQGYMSFSEPIFSLRRGVVTLNKPINHYQELDSEVIAIEQGFALQELLPTILPWAQLRPVPDSQVAINSILEQQAKGYIGDAVVLSNLIKQLGDSQLTLSILPDLPTNHLHFSTPKGKHRLLNRINFALEDIKAGSIKSIYNQWLTPDQLNMFAQYGHLNLSQEERSWLEANPTITVGVHRDWAPYDFISEQSHHSGLTADLLKIIANELGVKFEVVSKPSYEALREAFINGDIMMLSALTETPEDALQMHFSAPYVNEPWVLFGNADPALTQLLSQGTSQVGTISGTAGESLLATLCLDCEMQSFPDQDSAFRALQSKQVDQVLTSLHHASPLLQSDYIGQFRMQGQILPDNLLPLSFAINYRHPILLNIINKALASIPSEEYSRLEHQWLTFDYQEGLAPLEVAKWAGLISTLGIVVIASIIGWNRKMAKEILQRKAAELRAKKAEQRLQHLADNLDGIVLQHIQPDPAKPLQFQFTFVSASINELLQVSAEQLFRSPETLLDKMAIENIQELEQSMLNACQQGHWDHEQAIASSSPTPMWVQFKSRITPHEEKGFYWNTVITDISLLKQQQLALDTARQKAESATEAKSHFLATISHEVRTPISGILGLLELMADQQLNEETKNLHGGLTQSARNMLHIVNDVLDFSKIEAGKLDLNPEQVELGTVLARIIQPQSIHAQQKSLAFHYWQDPRLAQCHLVDDIRLQQILNNFLNNAIKFTQQGTISLAVDIMATKEEFAGQDCQRIRFSVKDTGIGIPKDKQLALFQPFAQADQTTSRRFGGTGLGLAIAHKLIEQMNGTVALSSEEGKGSTFSITLPLPVLSHEQGTSVPAFHTQTANVFGYFIQREELCRYLEHLGLSTELTTLDNPSTVCNKIARVKPDFAFLTLSLWQQLKLPTTWFEQNAPTTKVIIINQNPMLSPEPMDEHWCLSVNPLFPDNLRHVMTQRVAPLVQHLESPVTQVVMESREHAEMSGRLILVAEDHPINQQVIGKQLEKLGVVADIVDNGVQALQALEQNRYGLLLSDCHMPEMDGYTLATTVRQKEQHARELYTQFEQYDESNEQRAARLASTVGSSFAHSCLAEGLPIIALTANAVQGEDGRCFAAGMSDFIVKPVSIEQLSTLIEKWLPPKTAETKLHPTLETEATINTDSDILADDFGALFGGITASLDTAEENTEEPNELISFAYDGLEINSESETNNKLGEQQGTNSPRKPSGADYLFDREKLVAMFDDHALTEQLIVEFKETHHRDLQLLETALAQHDQLQVADIAHRMKGASKMLECEALAQLLAEIERYASAENIEQALSAIDELRTLSEHL</sequence>
<keyword evidence="8" id="KW-0067">ATP-binding</keyword>
<dbReference type="Gene3D" id="3.40.50.2300">
    <property type="match status" value="1"/>
</dbReference>
<dbReference type="InterPro" id="IPR008207">
    <property type="entry name" value="Sig_transdc_His_kin_Hpt_dom"/>
</dbReference>
<feature type="domain" description="HPt" evidence="18">
    <location>
        <begin position="1359"/>
        <end position="1445"/>
    </location>
</feature>
<keyword evidence="9" id="KW-1133">Transmembrane helix</keyword>
<evidence type="ECO:0000259" key="18">
    <source>
        <dbReference type="PROSITE" id="PS50894"/>
    </source>
</evidence>
<feature type="modified residue" description="4-aspartylphosphate" evidence="13">
    <location>
        <position position="1152"/>
    </location>
</feature>
<comment type="subcellular location">
    <subcellularLocation>
        <location evidence="2">Cell membrane</location>
        <topology evidence="2">Multi-pass membrane protein</topology>
    </subcellularLocation>
</comment>
<evidence type="ECO:0000256" key="4">
    <source>
        <dbReference type="ARBA" id="ARBA00022475"/>
    </source>
</evidence>
<dbReference type="InterPro" id="IPR004358">
    <property type="entry name" value="Sig_transdc_His_kin-like_C"/>
</dbReference>
<dbReference type="Pfam" id="PF00512">
    <property type="entry name" value="HisKA"/>
    <property type="match status" value="1"/>
</dbReference>
<dbReference type="InterPro" id="IPR036097">
    <property type="entry name" value="HisK_dim/P_sf"/>
</dbReference>
<evidence type="ECO:0000256" key="11">
    <source>
        <dbReference type="ARBA" id="ARBA00023136"/>
    </source>
</evidence>
<dbReference type="SMART" id="SM00387">
    <property type="entry name" value="HATPase_c"/>
    <property type="match status" value="1"/>
</dbReference>
<keyword evidence="10" id="KW-0902">Two-component regulatory system</keyword>
<dbReference type="PROSITE" id="PS50109">
    <property type="entry name" value="HIS_KIN"/>
    <property type="match status" value="1"/>
</dbReference>
<dbReference type="CDD" id="cd00088">
    <property type="entry name" value="HPT"/>
    <property type="match status" value="1"/>
</dbReference>
<evidence type="ECO:0000256" key="1">
    <source>
        <dbReference type="ARBA" id="ARBA00000085"/>
    </source>
</evidence>
<dbReference type="PROSITE" id="PS50110">
    <property type="entry name" value="RESPONSE_REGULATORY"/>
    <property type="match status" value="1"/>
</dbReference>
<dbReference type="InterPro" id="IPR003661">
    <property type="entry name" value="HisK_dim/P_dom"/>
</dbReference>
<dbReference type="Gene3D" id="3.30.450.20">
    <property type="entry name" value="PAS domain"/>
    <property type="match status" value="1"/>
</dbReference>
<dbReference type="SUPFAM" id="SSF55785">
    <property type="entry name" value="PYP-like sensor domain (PAS domain)"/>
    <property type="match status" value="1"/>
</dbReference>
<dbReference type="SUPFAM" id="SSF47384">
    <property type="entry name" value="Homodimeric domain of signal transducing histidine kinase"/>
    <property type="match status" value="1"/>
</dbReference>
<keyword evidence="15" id="KW-0732">Signal</keyword>
<keyword evidence="7" id="KW-0547">Nucleotide-binding</keyword>
<dbReference type="Gene3D" id="1.20.120.160">
    <property type="entry name" value="HPT domain"/>
    <property type="match status" value="1"/>
</dbReference>
<dbReference type="CDD" id="cd01007">
    <property type="entry name" value="PBP2_BvgS_HisK_like"/>
    <property type="match status" value="2"/>
</dbReference>
<dbReference type="Pfam" id="PF01627">
    <property type="entry name" value="Hpt"/>
    <property type="match status" value="1"/>
</dbReference>
<dbReference type="CDD" id="cd00082">
    <property type="entry name" value="HisKA"/>
    <property type="match status" value="1"/>
</dbReference>
<dbReference type="Pfam" id="PF00497">
    <property type="entry name" value="SBP_bac_3"/>
    <property type="match status" value="2"/>
</dbReference>
<evidence type="ECO:0000313" key="19">
    <source>
        <dbReference type="EMBL" id="PSW12812.1"/>
    </source>
</evidence>
<evidence type="ECO:0000256" key="14">
    <source>
        <dbReference type="SAM" id="Coils"/>
    </source>
</evidence>
<dbReference type="SMART" id="SM00388">
    <property type="entry name" value="HisKA"/>
    <property type="match status" value="1"/>
</dbReference>
<dbReference type="Proteomes" id="UP000241346">
    <property type="component" value="Unassembled WGS sequence"/>
</dbReference>
<evidence type="ECO:0000256" key="2">
    <source>
        <dbReference type="ARBA" id="ARBA00004651"/>
    </source>
</evidence>
<evidence type="ECO:0000256" key="13">
    <source>
        <dbReference type="PROSITE-ProRule" id="PRU00169"/>
    </source>
</evidence>
<dbReference type="Gene3D" id="1.10.287.130">
    <property type="match status" value="1"/>
</dbReference>
<dbReference type="CDD" id="cd16922">
    <property type="entry name" value="HATPase_EvgS-ArcB-TorS-like"/>
    <property type="match status" value="1"/>
</dbReference>
<evidence type="ECO:0000256" key="7">
    <source>
        <dbReference type="ARBA" id="ARBA00022741"/>
    </source>
</evidence>
<gene>
    <name evidence="19" type="ORF">C9J01_13265</name>
</gene>
<evidence type="ECO:0000256" key="9">
    <source>
        <dbReference type="ARBA" id="ARBA00022989"/>
    </source>
</evidence>
<dbReference type="InterPro" id="IPR005467">
    <property type="entry name" value="His_kinase_dom"/>
</dbReference>
<dbReference type="EC" id="2.7.13.3" evidence="3"/>
<proteinExistence type="predicted"/>
<evidence type="ECO:0000256" key="6">
    <source>
        <dbReference type="ARBA" id="ARBA00022692"/>
    </source>
</evidence>
<feature type="modified residue" description="Phosphohistidine" evidence="12">
    <location>
        <position position="1398"/>
    </location>
</feature>
<feature type="domain" description="Histidine kinase" evidence="16">
    <location>
        <begin position="722"/>
        <end position="948"/>
    </location>
</feature>
<feature type="coiled-coil region" evidence="14">
    <location>
        <begin position="555"/>
        <end position="589"/>
    </location>
</feature>
<dbReference type="Pfam" id="PF00072">
    <property type="entry name" value="Response_reg"/>
    <property type="match status" value="1"/>
</dbReference>
<feature type="chain" id="PRO_5015655794" description="histidine kinase" evidence="15">
    <location>
        <begin position="29"/>
        <end position="1445"/>
    </location>
</feature>
<dbReference type="InterPro" id="IPR011006">
    <property type="entry name" value="CheY-like_superfamily"/>
</dbReference>
<evidence type="ECO:0000259" key="16">
    <source>
        <dbReference type="PROSITE" id="PS50109"/>
    </source>
</evidence>
<dbReference type="PANTHER" id="PTHR45339">
    <property type="entry name" value="HYBRID SIGNAL TRANSDUCTION HISTIDINE KINASE J"/>
    <property type="match status" value="1"/>
</dbReference>
<keyword evidence="5 13" id="KW-0597">Phosphoprotein</keyword>
<evidence type="ECO:0000256" key="3">
    <source>
        <dbReference type="ARBA" id="ARBA00012438"/>
    </source>
</evidence>